<organism evidence="2 3">
    <name type="scientific">Chaetomidium leptoderma</name>
    <dbReference type="NCBI Taxonomy" id="669021"/>
    <lineage>
        <taxon>Eukaryota</taxon>
        <taxon>Fungi</taxon>
        <taxon>Dikarya</taxon>
        <taxon>Ascomycota</taxon>
        <taxon>Pezizomycotina</taxon>
        <taxon>Sordariomycetes</taxon>
        <taxon>Sordariomycetidae</taxon>
        <taxon>Sordariales</taxon>
        <taxon>Chaetomiaceae</taxon>
        <taxon>Chaetomidium</taxon>
    </lineage>
</organism>
<dbReference type="PANTHER" id="PTHR35910">
    <property type="entry name" value="2EXR DOMAIN-CONTAINING PROTEIN"/>
    <property type="match status" value="1"/>
</dbReference>
<dbReference type="Proteomes" id="UP001302745">
    <property type="component" value="Unassembled WGS sequence"/>
</dbReference>
<evidence type="ECO:0000313" key="2">
    <source>
        <dbReference type="EMBL" id="KAK4150657.1"/>
    </source>
</evidence>
<reference evidence="2" key="1">
    <citation type="journal article" date="2023" name="Mol. Phylogenet. Evol.">
        <title>Genome-scale phylogeny and comparative genomics of the fungal order Sordariales.</title>
        <authorList>
            <person name="Hensen N."/>
            <person name="Bonometti L."/>
            <person name="Westerberg I."/>
            <person name="Brannstrom I.O."/>
            <person name="Guillou S."/>
            <person name="Cros-Aarteil S."/>
            <person name="Calhoun S."/>
            <person name="Haridas S."/>
            <person name="Kuo A."/>
            <person name="Mondo S."/>
            <person name="Pangilinan J."/>
            <person name="Riley R."/>
            <person name="LaButti K."/>
            <person name="Andreopoulos B."/>
            <person name="Lipzen A."/>
            <person name="Chen C."/>
            <person name="Yan M."/>
            <person name="Daum C."/>
            <person name="Ng V."/>
            <person name="Clum A."/>
            <person name="Steindorff A."/>
            <person name="Ohm R.A."/>
            <person name="Martin F."/>
            <person name="Silar P."/>
            <person name="Natvig D.O."/>
            <person name="Lalanne C."/>
            <person name="Gautier V."/>
            <person name="Ament-Velasquez S.L."/>
            <person name="Kruys A."/>
            <person name="Hutchinson M.I."/>
            <person name="Powell A.J."/>
            <person name="Barry K."/>
            <person name="Miller A.N."/>
            <person name="Grigoriev I.V."/>
            <person name="Debuchy R."/>
            <person name="Gladieux P."/>
            <person name="Hiltunen Thoren M."/>
            <person name="Johannesson H."/>
        </authorList>
    </citation>
    <scope>NUCLEOTIDE SEQUENCE</scope>
    <source>
        <strain evidence="2">CBS 538.74</strain>
    </source>
</reference>
<evidence type="ECO:0000259" key="1">
    <source>
        <dbReference type="Pfam" id="PF20150"/>
    </source>
</evidence>
<gene>
    <name evidence="2" type="ORF">C8A00DRAFT_17858</name>
</gene>
<feature type="non-terminal residue" evidence="2">
    <location>
        <position position="1"/>
    </location>
</feature>
<dbReference type="AlphaFoldDB" id="A0AAN6VFU1"/>
<protein>
    <recommendedName>
        <fullName evidence="1">2EXR domain-containing protein</fullName>
    </recommendedName>
</protein>
<comment type="caution">
    <text evidence="2">The sequence shown here is derived from an EMBL/GenBank/DDBJ whole genome shotgun (WGS) entry which is preliminary data.</text>
</comment>
<proteinExistence type="predicted"/>
<feature type="domain" description="2EXR" evidence="1">
    <location>
        <begin position="9"/>
        <end position="109"/>
    </location>
</feature>
<sequence>TRSISMATFHPFPRLPFELRAQIWKLTVEPRTVEVRILYTTTPLSKTARRRRKGPVNISVPRLASSTPVPATLRACREACNLGLYQQAFSELSPSETRYVWLNPEIDMISIGTTGFEAFKPVAHLFKRLRFERNNGDESFYYFEADKLRLFVNTKEIHVVCPEGIEAWHEASKEHHFPCGAENLFFIDLNDGRMMRSIELDAMCTRYW</sequence>
<dbReference type="EMBL" id="MU857058">
    <property type="protein sequence ID" value="KAK4150657.1"/>
    <property type="molecule type" value="Genomic_DNA"/>
</dbReference>
<accession>A0AAN6VFU1</accession>
<dbReference type="InterPro" id="IPR045518">
    <property type="entry name" value="2EXR"/>
</dbReference>
<reference evidence="2" key="2">
    <citation type="submission" date="2023-05" db="EMBL/GenBank/DDBJ databases">
        <authorList>
            <consortium name="Lawrence Berkeley National Laboratory"/>
            <person name="Steindorff A."/>
            <person name="Hensen N."/>
            <person name="Bonometti L."/>
            <person name="Westerberg I."/>
            <person name="Brannstrom I.O."/>
            <person name="Guillou S."/>
            <person name="Cros-Aarteil S."/>
            <person name="Calhoun S."/>
            <person name="Haridas S."/>
            <person name="Kuo A."/>
            <person name="Mondo S."/>
            <person name="Pangilinan J."/>
            <person name="Riley R."/>
            <person name="Labutti K."/>
            <person name="Andreopoulos B."/>
            <person name="Lipzen A."/>
            <person name="Chen C."/>
            <person name="Yanf M."/>
            <person name="Daum C."/>
            <person name="Ng V."/>
            <person name="Clum A."/>
            <person name="Ohm R."/>
            <person name="Martin F."/>
            <person name="Silar P."/>
            <person name="Natvig D."/>
            <person name="Lalanne C."/>
            <person name="Gautier V."/>
            <person name="Ament-Velasquez S.L."/>
            <person name="Kruys A."/>
            <person name="Hutchinson M.I."/>
            <person name="Powell A.J."/>
            <person name="Barry K."/>
            <person name="Miller A.N."/>
            <person name="Grigoriev I.V."/>
            <person name="Debuchy R."/>
            <person name="Gladieux P."/>
            <person name="Thoren M.H."/>
            <person name="Johannesson H."/>
        </authorList>
    </citation>
    <scope>NUCLEOTIDE SEQUENCE</scope>
    <source>
        <strain evidence="2">CBS 538.74</strain>
    </source>
</reference>
<evidence type="ECO:0000313" key="3">
    <source>
        <dbReference type="Proteomes" id="UP001302745"/>
    </source>
</evidence>
<name>A0AAN6VFU1_9PEZI</name>
<dbReference type="PANTHER" id="PTHR35910:SF1">
    <property type="entry name" value="2EXR DOMAIN-CONTAINING PROTEIN"/>
    <property type="match status" value="1"/>
</dbReference>
<dbReference type="Pfam" id="PF20150">
    <property type="entry name" value="2EXR"/>
    <property type="match status" value="1"/>
</dbReference>
<keyword evidence="3" id="KW-1185">Reference proteome</keyword>